<dbReference type="Proteomes" id="UP001283361">
    <property type="component" value="Unassembled WGS sequence"/>
</dbReference>
<dbReference type="PANTHER" id="PTHR46601:SF2">
    <property type="entry name" value="UBIQUITIN-LIKE PROTEASE FAMILY PROFILE DOMAIN-CONTAINING PROTEIN"/>
    <property type="match status" value="1"/>
</dbReference>
<gene>
    <name evidence="1" type="ORF">RRG08_054119</name>
</gene>
<proteinExistence type="predicted"/>
<protein>
    <submittedName>
        <fullName evidence="1">Uncharacterized protein</fullName>
    </submittedName>
</protein>
<dbReference type="EMBL" id="JAWDGP010004843">
    <property type="protein sequence ID" value="KAK3761769.1"/>
    <property type="molecule type" value="Genomic_DNA"/>
</dbReference>
<evidence type="ECO:0000313" key="1">
    <source>
        <dbReference type="EMBL" id="KAK3761769.1"/>
    </source>
</evidence>
<reference evidence="1" key="1">
    <citation type="journal article" date="2023" name="G3 (Bethesda)">
        <title>A reference genome for the long-term kleptoplast-retaining sea slug Elysia crispata morphotype clarki.</title>
        <authorList>
            <person name="Eastman K.E."/>
            <person name="Pendleton A.L."/>
            <person name="Shaikh M.A."/>
            <person name="Suttiyut T."/>
            <person name="Ogas R."/>
            <person name="Tomko P."/>
            <person name="Gavelis G."/>
            <person name="Widhalm J.R."/>
            <person name="Wisecaver J.H."/>
        </authorList>
    </citation>
    <scope>NUCLEOTIDE SEQUENCE</scope>
    <source>
        <strain evidence="1">ECLA1</strain>
    </source>
</reference>
<dbReference type="AlphaFoldDB" id="A0AAE0Z2S2"/>
<evidence type="ECO:0000313" key="2">
    <source>
        <dbReference type="Proteomes" id="UP001283361"/>
    </source>
</evidence>
<keyword evidence="2" id="KW-1185">Reference proteome</keyword>
<organism evidence="1 2">
    <name type="scientific">Elysia crispata</name>
    <name type="common">lettuce slug</name>
    <dbReference type="NCBI Taxonomy" id="231223"/>
    <lineage>
        <taxon>Eukaryota</taxon>
        <taxon>Metazoa</taxon>
        <taxon>Spiralia</taxon>
        <taxon>Lophotrochozoa</taxon>
        <taxon>Mollusca</taxon>
        <taxon>Gastropoda</taxon>
        <taxon>Heterobranchia</taxon>
        <taxon>Euthyneura</taxon>
        <taxon>Panpulmonata</taxon>
        <taxon>Sacoglossa</taxon>
        <taxon>Placobranchoidea</taxon>
        <taxon>Plakobranchidae</taxon>
        <taxon>Elysia</taxon>
    </lineage>
</organism>
<name>A0AAE0Z2S2_9GAST</name>
<sequence length="351" mass="40160">MTVWEDGKKKRLRKYYLMMFLKEAFSLFKLENPQVSVGFSKFAAARPQNVLLLKNSPVDQCKCSTHENHMLKLKALKITYGNNFWTDYLCDSNNLVGACWMGHCAICKDGKLFEKARENSEKATPVTWKMWEKDGNTGRIVQNVKEGCVGELEDEVVSGWEVVLEHVRIKRIQSDLFQKMKVAKDQSILQIDFAMAYSCEYQNEVQSALWSRQSVNLFTAAFFSGGHYDSSYVFVTESKDKGKNSVITFLRKFLSIVDHKKLCDKFSIFSDGPSAEFKNKFCVKMLDMLKKEFKLTNTELQWNYSATSHGKGIVDGIGGRAKSLVRKAVMSKRNKVVVQSAHDFAKRLPNH</sequence>
<comment type="caution">
    <text evidence="1">The sequence shown here is derived from an EMBL/GenBank/DDBJ whole genome shotgun (WGS) entry which is preliminary data.</text>
</comment>
<accession>A0AAE0Z2S2</accession>
<dbReference type="PANTHER" id="PTHR46601">
    <property type="entry name" value="ULP_PROTEASE DOMAIN-CONTAINING PROTEIN"/>
    <property type="match status" value="1"/>
</dbReference>